<dbReference type="GeneID" id="104961709"/>
<proteinExistence type="predicted"/>
<feature type="compositionally biased region" description="Polar residues" evidence="2">
    <location>
        <begin position="449"/>
        <end position="462"/>
    </location>
</feature>
<feature type="compositionally biased region" description="Basic and acidic residues" evidence="2">
    <location>
        <begin position="430"/>
        <end position="443"/>
    </location>
</feature>
<dbReference type="PANTHER" id="PTHR15545">
    <property type="entry name" value="PDZ DOMAIN CONTAINING RING FINGER PROTEIN 3, 4"/>
    <property type="match status" value="1"/>
</dbReference>
<evidence type="ECO:0000259" key="3">
    <source>
        <dbReference type="PROSITE" id="PS50106"/>
    </source>
</evidence>
<gene>
    <name evidence="5" type="primary">LOC104961709</name>
</gene>
<evidence type="ECO:0000313" key="4">
    <source>
        <dbReference type="Proteomes" id="UP000504611"/>
    </source>
</evidence>
<feature type="compositionally biased region" description="Polar residues" evidence="2">
    <location>
        <begin position="372"/>
        <end position="385"/>
    </location>
</feature>
<sequence>MGCNLCTLQKREEHYKLLYEIAQVNGRNFSKADHEEAVVEAIRRDPIVVQVLRHTPTRSTAAVAHNHNCMQQDGCVVDVCTQTDITFEHIMALAKLRPATPPVPDICPFLLSDSCHSIHTMEHEFYECPEYLSNIPAEVERTEDYEYEEVELCRQNSQEKLGLTLCYRTDDEEDTGIYVSQVEPNSIAARDGRIKEGDRILQINGFEVQDREKAVALLSSEETRSITLLVTRPELQLEEEVWLDDEQQELVEELKIEILEERRKQKERNFDRGDEEENLDSTQAADPQDLSRRGRHANTGRKPEAGHLGLRPTLPKIDQNLPQLREFVYYETVSFRVDVSGVSRRSEDEVAYSPLGMERSPDHSLQRHISFTNQKNLRLASSTPSRPIVIPKPQGTPSHSRPADPGLVISSSPDQSNPSRSESDPSLPADDERCERRTRETRRGLPYGSYQTTPHPGQGGSRQLQSYMQLLQQHSSLEYSQSQLSLLSVCRDPVHRSGRPGEPRLEWKVKVRADGTRYVARRPARDRILRERALRIREERSGGMTTDDDAMSEMKMGRYWSKEERKQHLARAREQRKRREFMQKSRLDCLKEGPASGAEGRKEINILELSQKKMLKKRNKKILDNWMTIQELMSHGARVPEDSKVHHSAFLSVTTV</sequence>
<feature type="region of interest" description="Disordered" evidence="2">
    <location>
        <begin position="266"/>
        <end position="315"/>
    </location>
</feature>
<dbReference type="Pfam" id="PF00595">
    <property type="entry name" value="PDZ"/>
    <property type="match status" value="1"/>
</dbReference>
<evidence type="ECO:0000256" key="2">
    <source>
        <dbReference type="SAM" id="MobiDB-lite"/>
    </source>
</evidence>
<dbReference type="Gene3D" id="2.30.42.10">
    <property type="match status" value="1"/>
</dbReference>
<dbReference type="CDD" id="cd06716">
    <property type="entry name" value="PDZ2-PDZRN4-like"/>
    <property type="match status" value="1"/>
</dbReference>
<dbReference type="InterPro" id="IPR051971">
    <property type="entry name" value="E3_ubiquitin-PDZ_ligase"/>
</dbReference>
<dbReference type="OrthoDB" id="6270329at2759"/>
<name>A0A6I9PC39_9TELE</name>
<accession>A0A6I9PC39</accession>
<dbReference type="KEGG" id="ncc:104961709"/>
<feature type="domain" description="PDZ" evidence="3">
    <location>
        <begin position="149"/>
        <end position="218"/>
    </location>
</feature>
<dbReference type="SMART" id="SM00228">
    <property type="entry name" value="PDZ"/>
    <property type="match status" value="1"/>
</dbReference>
<dbReference type="FunFam" id="2.30.42.10:FF:000028">
    <property type="entry name" value="PDZ domain containing ring finger 4"/>
    <property type="match status" value="1"/>
</dbReference>
<organism evidence="4 5">
    <name type="scientific">Notothenia coriiceps</name>
    <name type="common">black rockcod</name>
    <dbReference type="NCBI Taxonomy" id="8208"/>
    <lineage>
        <taxon>Eukaryota</taxon>
        <taxon>Metazoa</taxon>
        <taxon>Chordata</taxon>
        <taxon>Craniata</taxon>
        <taxon>Vertebrata</taxon>
        <taxon>Euteleostomi</taxon>
        <taxon>Actinopterygii</taxon>
        <taxon>Neopterygii</taxon>
        <taxon>Teleostei</taxon>
        <taxon>Neoteleostei</taxon>
        <taxon>Acanthomorphata</taxon>
        <taxon>Eupercaria</taxon>
        <taxon>Perciformes</taxon>
        <taxon>Notothenioidei</taxon>
        <taxon>Nototheniidae</taxon>
        <taxon>Notothenia</taxon>
    </lineage>
</organism>
<keyword evidence="1" id="KW-0175">Coiled coil</keyword>
<dbReference type="PROSITE" id="PS50106">
    <property type="entry name" value="PDZ"/>
    <property type="match status" value="1"/>
</dbReference>
<protein>
    <submittedName>
        <fullName evidence="5">LOW QUALITY PROTEIN: PDZ domain-containing RING finger protein 4</fullName>
    </submittedName>
</protein>
<dbReference type="InterPro" id="IPR001478">
    <property type="entry name" value="PDZ"/>
</dbReference>
<evidence type="ECO:0000313" key="5">
    <source>
        <dbReference type="RefSeq" id="XP_010788344.1"/>
    </source>
</evidence>
<dbReference type="PANTHER" id="PTHR15545:SF6">
    <property type="entry name" value="PDZ DOMAIN-CONTAINING RING FINGER PROTEIN 4"/>
    <property type="match status" value="1"/>
</dbReference>
<dbReference type="InterPro" id="IPR036034">
    <property type="entry name" value="PDZ_sf"/>
</dbReference>
<dbReference type="RefSeq" id="XP_010788344.1">
    <property type="nucleotide sequence ID" value="XM_010790042.1"/>
</dbReference>
<reference evidence="5" key="1">
    <citation type="submission" date="2025-08" db="UniProtKB">
        <authorList>
            <consortium name="RefSeq"/>
        </authorList>
    </citation>
    <scope>IDENTIFICATION</scope>
    <source>
        <tissue evidence="5">Muscle</tissue>
    </source>
</reference>
<evidence type="ECO:0000256" key="1">
    <source>
        <dbReference type="ARBA" id="ARBA00023054"/>
    </source>
</evidence>
<dbReference type="AlphaFoldDB" id="A0A6I9PC39"/>
<keyword evidence="4" id="KW-1185">Reference proteome</keyword>
<feature type="region of interest" description="Disordered" evidence="2">
    <location>
        <begin position="372"/>
        <end position="462"/>
    </location>
</feature>
<feature type="compositionally biased region" description="Low complexity" evidence="2">
    <location>
        <begin position="410"/>
        <end position="420"/>
    </location>
</feature>
<dbReference type="Proteomes" id="UP000504611">
    <property type="component" value="Unplaced"/>
</dbReference>
<dbReference type="SUPFAM" id="SSF50156">
    <property type="entry name" value="PDZ domain-like"/>
    <property type="match status" value="1"/>
</dbReference>